<keyword evidence="3" id="KW-0804">Transcription</keyword>
<name>A0A248JQ07_9PROT</name>
<evidence type="ECO:0000256" key="2">
    <source>
        <dbReference type="ARBA" id="ARBA00023125"/>
    </source>
</evidence>
<dbReference type="SUPFAM" id="SSF46689">
    <property type="entry name" value="Homeodomain-like"/>
    <property type="match status" value="2"/>
</dbReference>
<protein>
    <recommendedName>
        <fullName evidence="4">HTH araC/xylS-type domain-containing protein</fullName>
    </recommendedName>
</protein>
<dbReference type="InterPro" id="IPR018060">
    <property type="entry name" value="HTH_AraC"/>
</dbReference>
<evidence type="ECO:0000256" key="3">
    <source>
        <dbReference type="ARBA" id="ARBA00023163"/>
    </source>
</evidence>
<dbReference type="SMART" id="SM00342">
    <property type="entry name" value="HTH_ARAC"/>
    <property type="match status" value="1"/>
</dbReference>
<dbReference type="KEGG" id="nao:Y958_08435"/>
<keyword evidence="2" id="KW-0238">DNA-binding</keyword>
<dbReference type="Proteomes" id="UP000197153">
    <property type="component" value="Chromosome 1"/>
</dbReference>
<dbReference type="Pfam" id="PF14525">
    <property type="entry name" value="AraC_binding_2"/>
    <property type="match status" value="1"/>
</dbReference>
<dbReference type="Pfam" id="PF12833">
    <property type="entry name" value="HTH_18"/>
    <property type="match status" value="1"/>
</dbReference>
<keyword evidence="6" id="KW-1185">Reference proteome</keyword>
<dbReference type="PANTHER" id="PTHR46796:SF6">
    <property type="entry name" value="ARAC SUBFAMILY"/>
    <property type="match status" value="1"/>
</dbReference>
<evidence type="ECO:0000256" key="1">
    <source>
        <dbReference type="ARBA" id="ARBA00023015"/>
    </source>
</evidence>
<dbReference type="GO" id="GO:0003700">
    <property type="term" value="F:DNA-binding transcription factor activity"/>
    <property type="evidence" value="ECO:0007669"/>
    <property type="project" value="InterPro"/>
</dbReference>
<evidence type="ECO:0000259" key="4">
    <source>
        <dbReference type="PROSITE" id="PS01124"/>
    </source>
</evidence>
<dbReference type="Gene3D" id="1.10.10.60">
    <property type="entry name" value="Homeodomain-like"/>
    <property type="match status" value="1"/>
</dbReference>
<dbReference type="AlphaFoldDB" id="A0A248JQ07"/>
<keyword evidence="1" id="KW-0805">Transcription regulation</keyword>
<dbReference type="InterPro" id="IPR050204">
    <property type="entry name" value="AraC_XylS_family_regulators"/>
</dbReference>
<proteinExistence type="predicted"/>
<evidence type="ECO:0000313" key="6">
    <source>
        <dbReference type="Proteomes" id="UP000197153"/>
    </source>
</evidence>
<dbReference type="InterPro" id="IPR018062">
    <property type="entry name" value="HTH_AraC-typ_CS"/>
</dbReference>
<dbReference type="InterPro" id="IPR035418">
    <property type="entry name" value="AraC-bd_2"/>
</dbReference>
<organism evidence="5 6">
    <name type="scientific">Nitrospirillum viridazoti CBAmc</name>
    <dbReference type="NCBI Taxonomy" id="1441467"/>
    <lineage>
        <taxon>Bacteria</taxon>
        <taxon>Pseudomonadati</taxon>
        <taxon>Pseudomonadota</taxon>
        <taxon>Alphaproteobacteria</taxon>
        <taxon>Rhodospirillales</taxon>
        <taxon>Azospirillaceae</taxon>
        <taxon>Nitrospirillum</taxon>
        <taxon>Nitrospirillum viridazoti</taxon>
    </lineage>
</organism>
<evidence type="ECO:0000313" key="5">
    <source>
        <dbReference type="EMBL" id="ASG20833.1"/>
    </source>
</evidence>
<gene>
    <name evidence="5" type="ORF">Y958_08435</name>
</gene>
<dbReference type="EMBL" id="CP022110">
    <property type="protein sequence ID" value="ASG20833.1"/>
    <property type="molecule type" value="Genomic_DNA"/>
</dbReference>
<feature type="domain" description="HTH araC/xylS-type" evidence="4">
    <location>
        <begin position="210"/>
        <end position="310"/>
    </location>
</feature>
<dbReference type="InterPro" id="IPR009057">
    <property type="entry name" value="Homeodomain-like_sf"/>
</dbReference>
<dbReference type="PROSITE" id="PS01124">
    <property type="entry name" value="HTH_ARAC_FAMILY_2"/>
    <property type="match status" value="1"/>
</dbReference>
<sequence>MSFNTSKTDEAVAFAESRLAATVVRGPVSMPTCDARANHCRLPGSDLWFCSYGFPVTLSFGEGTYMRLQIPWTGSGQTSTAGQDVALAPTMACVSSADAKIDFHQGFQQFAWRVPVAMLTRKLAALTGEAIDGPLNFTAALDLQTPNGRALREILSNLANAANNLPGPAGRLVLAELEQALTTSLLVTGTHNYRPILDGPVRGIAPWQVRRAEDFIEAHADDPLTVEDIVTATGASARSVFRAFAEHRGYSPMEFLKRTRLKRARLMAESGLPALTVTEIALSCGYGDLSRFSKDFLAAFGETPSTVLRRHRSVY</sequence>
<accession>A0A248JQ07</accession>
<reference evidence="5 6" key="1">
    <citation type="submission" date="2017-06" db="EMBL/GenBank/DDBJ databases">
        <title>Complete genome sequence of Nitrospirillum amazonense strain CBAmC, an endophytic nitrogen-fixing and plant growth-promoting bacterium, isolated from sugarcane.</title>
        <authorList>
            <person name="Schwab S."/>
            <person name="dos Santos Teixeira K.R."/>
            <person name="Simoes Araujo J.L."/>
            <person name="Soares Vidal M."/>
            <person name="Borges de Freitas H.R."/>
            <person name="Rivello Crivelaro A.L."/>
            <person name="Bueno de Camargo Nunes A."/>
            <person name="dos Santos C.M."/>
            <person name="Palmeira da Silva Rosa D."/>
            <person name="da Silva Padilha D."/>
            <person name="da Silva E."/>
            <person name="Araujo Terra L."/>
            <person name="Soares Mendes V."/>
            <person name="Farinelli L."/>
            <person name="Magalhaes Cruz L."/>
            <person name="Baldani J.I."/>
        </authorList>
    </citation>
    <scope>NUCLEOTIDE SEQUENCE [LARGE SCALE GENOMIC DNA]</scope>
    <source>
        <strain evidence="5 6">CBAmC</strain>
    </source>
</reference>
<dbReference type="PANTHER" id="PTHR46796">
    <property type="entry name" value="HTH-TYPE TRANSCRIPTIONAL ACTIVATOR RHAS-RELATED"/>
    <property type="match status" value="1"/>
</dbReference>
<dbReference type="PROSITE" id="PS00041">
    <property type="entry name" value="HTH_ARAC_FAMILY_1"/>
    <property type="match status" value="1"/>
</dbReference>
<dbReference type="GO" id="GO:0043565">
    <property type="term" value="F:sequence-specific DNA binding"/>
    <property type="evidence" value="ECO:0007669"/>
    <property type="project" value="InterPro"/>
</dbReference>